<keyword evidence="1" id="KW-0812">Transmembrane</keyword>
<proteinExistence type="predicted"/>
<evidence type="ECO:0000313" key="2">
    <source>
        <dbReference type="EMBL" id="ARW68185.1"/>
    </source>
</evidence>
<geneLocation type="chloroplast" evidence="2"/>
<name>A0A1Z1MQZ1_9FLOR</name>
<reference evidence="2" key="1">
    <citation type="journal article" date="2017" name="J. Phycol.">
        <title>Analysis of chloroplast genomes and a supermatrix inform reclassification of the Rhodomelaceae (Rhodophyta).</title>
        <authorList>
            <person name="Diaz-Tapia P."/>
            <person name="Maggs C.A."/>
            <person name="West J.A."/>
            <person name="Verbruggen H."/>
        </authorList>
    </citation>
    <scope>NUCLEOTIDE SEQUENCE</scope>
    <source>
        <strain evidence="2">PD1561</strain>
    </source>
</reference>
<sequence>MVCHFDLSNCFKFLLFLLVLYNELLDFSYNLYGKF</sequence>
<protein>
    <submittedName>
        <fullName evidence="2">Uncharacterized protein</fullName>
    </submittedName>
</protein>
<gene>
    <name evidence="2" type="primary">orf35</name>
</gene>
<dbReference type="RefSeq" id="YP_009398939.1">
    <property type="nucleotide sequence ID" value="NC_035294.1"/>
</dbReference>
<dbReference type="EMBL" id="MF101450">
    <property type="protein sequence ID" value="ARW68185.1"/>
    <property type="molecule type" value="Genomic_DNA"/>
</dbReference>
<evidence type="ECO:0000256" key="1">
    <source>
        <dbReference type="SAM" id="Phobius"/>
    </source>
</evidence>
<keyword evidence="2" id="KW-0934">Plastid</keyword>
<feature type="transmembrane region" description="Helical" evidence="1">
    <location>
        <begin position="13"/>
        <end position="32"/>
    </location>
</feature>
<organism evidence="2">
    <name type="scientific">Cliftonaea pectinata</name>
    <dbReference type="NCBI Taxonomy" id="2007206"/>
    <lineage>
        <taxon>Eukaryota</taxon>
        <taxon>Rhodophyta</taxon>
        <taxon>Florideophyceae</taxon>
        <taxon>Rhodymeniophycidae</taxon>
        <taxon>Ceramiales</taxon>
        <taxon>Rhodomelaceae</taxon>
        <taxon>Polyzonieae</taxon>
        <taxon>Cliftonaea</taxon>
    </lineage>
</organism>
<accession>A0A1Z1MQZ1</accession>
<keyword evidence="2" id="KW-0150">Chloroplast</keyword>
<keyword evidence="1" id="KW-1133">Transmembrane helix</keyword>
<keyword evidence="1" id="KW-0472">Membrane</keyword>
<dbReference type="AlphaFoldDB" id="A0A1Z1MQZ1"/>
<dbReference type="GeneID" id="33361617"/>